<dbReference type="InterPro" id="IPR001810">
    <property type="entry name" value="F-box_dom"/>
</dbReference>
<dbReference type="EnsemblPlants" id="EMT31893">
    <property type="protein sequence ID" value="EMT31893"/>
    <property type="gene ID" value="F775_43184"/>
</dbReference>
<reference evidence="2" key="1">
    <citation type="submission" date="2015-06" db="UniProtKB">
        <authorList>
            <consortium name="EnsemblPlants"/>
        </authorList>
    </citation>
    <scope>IDENTIFICATION</scope>
</reference>
<evidence type="ECO:0000256" key="1">
    <source>
        <dbReference type="SAM" id="MobiDB-lite"/>
    </source>
</evidence>
<dbReference type="AlphaFoldDB" id="M8CCM0"/>
<evidence type="ECO:0000313" key="2">
    <source>
        <dbReference type="EnsemblPlants" id="EMT31893"/>
    </source>
</evidence>
<dbReference type="SUPFAM" id="SSF81383">
    <property type="entry name" value="F-box domain"/>
    <property type="match status" value="1"/>
</dbReference>
<organism evidence="2">
    <name type="scientific">Aegilops tauschii</name>
    <name type="common">Tausch's goatgrass</name>
    <name type="synonym">Aegilops squarrosa</name>
    <dbReference type="NCBI Taxonomy" id="37682"/>
    <lineage>
        <taxon>Eukaryota</taxon>
        <taxon>Viridiplantae</taxon>
        <taxon>Streptophyta</taxon>
        <taxon>Embryophyta</taxon>
        <taxon>Tracheophyta</taxon>
        <taxon>Spermatophyta</taxon>
        <taxon>Magnoliopsida</taxon>
        <taxon>Liliopsida</taxon>
        <taxon>Poales</taxon>
        <taxon>Poaceae</taxon>
        <taxon>BOP clade</taxon>
        <taxon>Pooideae</taxon>
        <taxon>Triticodae</taxon>
        <taxon>Triticeae</taxon>
        <taxon>Triticinae</taxon>
        <taxon>Aegilops</taxon>
    </lineage>
</organism>
<protein>
    <submittedName>
        <fullName evidence="2">Uncharacterized protein</fullName>
    </submittedName>
</protein>
<name>M8CCM0_AEGTA</name>
<accession>M8CCM0</accession>
<feature type="compositionally biased region" description="Basic residues" evidence="1">
    <location>
        <begin position="54"/>
        <end position="63"/>
    </location>
</feature>
<dbReference type="SMART" id="SM00256">
    <property type="entry name" value="FBOX"/>
    <property type="match status" value="1"/>
</dbReference>
<dbReference type="Pfam" id="PF00646">
    <property type="entry name" value="F-box"/>
    <property type="match status" value="1"/>
</dbReference>
<feature type="region of interest" description="Disordered" evidence="1">
    <location>
        <begin position="26"/>
        <end position="71"/>
    </location>
</feature>
<sequence>MDALDADDHFPNDDLFPDVENLFDDMADKDVDPKTNASAAAPPLPFAHSPREMRSRRRRRHARSPPAAPLDDDDLLSEILLRLPPQPSSLPRASLVCKRWRSLLSDPGFFRRFRLRHRHNPSLLGFFDKYDGLSFLPTLGAPNRLPPGRFSLPRRSTITVFPLDAAMVSYSSAREAFPGRGGRV</sequence>
<dbReference type="InterPro" id="IPR036047">
    <property type="entry name" value="F-box-like_dom_sf"/>
</dbReference>
<dbReference type="Gene3D" id="1.20.1280.50">
    <property type="match status" value="1"/>
</dbReference>
<dbReference type="PANTHER" id="PTHR32133">
    <property type="entry name" value="OS07G0120400 PROTEIN"/>
    <property type="match status" value="1"/>
</dbReference>
<proteinExistence type="predicted"/>
<dbReference type="PANTHER" id="PTHR32133:SF380">
    <property type="entry name" value="OS10G0137700 PROTEIN"/>
    <property type="match status" value="1"/>
</dbReference>